<sequence>MTEECALTLGTRAHYLNQTALAFCPVYSGKLFMSRTELDYICEEMIQWAKGYELNMRNAPRSLEMGRRGQANQLLIEPFS</sequence>
<dbReference type="Proteomes" id="UP001054945">
    <property type="component" value="Unassembled WGS sequence"/>
</dbReference>
<proteinExistence type="predicted"/>
<accession>A0AAV4PA78</accession>
<reference evidence="1 2" key="1">
    <citation type="submission" date="2021-06" db="EMBL/GenBank/DDBJ databases">
        <title>Caerostris extrusa draft genome.</title>
        <authorList>
            <person name="Kono N."/>
            <person name="Arakawa K."/>
        </authorList>
    </citation>
    <scope>NUCLEOTIDE SEQUENCE [LARGE SCALE GENOMIC DNA]</scope>
</reference>
<comment type="caution">
    <text evidence="1">The sequence shown here is derived from an EMBL/GenBank/DDBJ whole genome shotgun (WGS) entry which is preliminary data.</text>
</comment>
<keyword evidence="2" id="KW-1185">Reference proteome</keyword>
<name>A0AAV4PA78_CAEEX</name>
<protein>
    <submittedName>
        <fullName evidence="1">Uncharacterized protein</fullName>
    </submittedName>
</protein>
<dbReference type="EMBL" id="BPLR01004351">
    <property type="protein sequence ID" value="GIX94247.1"/>
    <property type="molecule type" value="Genomic_DNA"/>
</dbReference>
<organism evidence="1 2">
    <name type="scientific">Caerostris extrusa</name>
    <name type="common">Bark spider</name>
    <name type="synonym">Caerostris bankana</name>
    <dbReference type="NCBI Taxonomy" id="172846"/>
    <lineage>
        <taxon>Eukaryota</taxon>
        <taxon>Metazoa</taxon>
        <taxon>Ecdysozoa</taxon>
        <taxon>Arthropoda</taxon>
        <taxon>Chelicerata</taxon>
        <taxon>Arachnida</taxon>
        <taxon>Araneae</taxon>
        <taxon>Araneomorphae</taxon>
        <taxon>Entelegynae</taxon>
        <taxon>Araneoidea</taxon>
        <taxon>Araneidae</taxon>
        <taxon>Caerostris</taxon>
    </lineage>
</organism>
<gene>
    <name evidence="1" type="ORF">CEXT_314051</name>
</gene>
<evidence type="ECO:0000313" key="2">
    <source>
        <dbReference type="Proteomes" id="UP001054945"/>
    </source>
</evidence>
<evidence type="ECO:0000313" key="1">
    <source>
        <dbReference type="EMBL" id="GIX94247.1"/>
    </source>
</evidence>
<dbReference type="AlphaFoldDB" id="A0AAV4PA78"/>